<dbReference type="PANTHER" id="PTHR35395:SF1">
    <property type="entry name" value="DUF6536 DOMAIN-CONTAINING PROTEIN"/>
    <property type="match status" value="1"/>
</dbReference>
<evidence type="ECO:0000256" key="1">
    <source>
        <dbReference type="SAM" id="Phobius"/>
    </source>
</evidence>
<feature type="transmembrane region" description="Helical" evidence="1">
    <location>
        <begin position="47"/>
        <end position="66"/>
    </location>
</feature>
<reference evidence="5" key="1">
    <citation type="journal article" date="2017" name="Genome Biol.">
        <title>Comparative genomics reveals high biological diversity and specific adaptations in the industrially and medically important fungal genus Aspergillus.</title>
        <authorList>
            <person name="de Vries R.P."/>
            <person name="Riley R."/>
            <person name="Wiebenga A."/>
            <person name="Aguilar-Osorio G."/>
            <person name="Amillis S."/>
            <person name="Uchima C.A."/>
            <person name="Anderluh G."/>
            <person name="Asadollahi M."/>
            <person name="Askin M."/>
            <person name="Barry K."/>
            <person name="Battaglia E."/>
            <person name="Bayram O."/>
            <person name="Benocci T."/>
            <person name="Braus-Stromeyer S.A."/>
            <person name="Caldana C."/>
            <person name="Canovas D."/>
            <person name="Cerqueira G.C."/>
            <person name="Chen F."/>
            <person name="Chen W."/>
            <person name="Choi C."/>
            <person name="Clum A."/>
            <person name="Dos Santos R.A."/>
            <person name="Damasio A.R."/>
            <person name="Diallinas G."/>
            <person name="Emri T."/>
            <person name="Fekete E."/>
            <person name="Flipphi M."/>
            <person name="Freyberg S."/>
            <person name="Gallo A."/>
            <person name="Gournas C."/>
            <person name="Habgood R."/>
            <person name="Hainaut M."/>
            <person name="Harispe M.L."/>
            <person name="Henrissat B."/>
            <person name="Hilden K.S."/>
            <person name="Hope R."/>
            <person name="Hossain A."/>
            <person name="Karabika E."/>
            <person name="Karaffa L."/>
            <person name="Karanyi Z."/>
            <person name="Krasevec N."/>
            <person name="Kuo A."/>
            <person name="Kusch H."/>
            <person name="LaButti K."/>
            <person name="Lagendijk E.L."/>
            <person name="Lapidus A."/>
            <person name="Levasseur A."/>
            <person name="Lindquist E."/>
            <person name="Lipzen A."/>
            <person name="Logrieco A.F."/>
            <person name="MacCabe A."/>
            <person name="Maekelae M.R."/>
            <person name="Malavazi I."/>
            <person name="Melin P."/>
            <person name="Meyer V."/>
            <person name="Mielnichuk N."/>
            <person name="Miskei M."/>
            <person name="Molnar A.P."/>
            <person name="Mule G."/>
            <person name="Ngan C.Y."/>
            <person name="Orejas M."/>
            <person name="Orosz E."/>
            <person name="Ouedraogo J.P."/>
            <person name="Overkamp K.M."/>
            <person name="Park H.-S."/>
            <person name="Perrone G."/>
            <person name="Piumi F."/>
            <person name="Punt P.J."/>
            <person name="Ram A.F."/>
            <person name="Ramon A."/>
            <person name="Rauscher S."/>
            <person name="Record E."/>
            <person name="Riano-Pachon D.M."/>
            <person name="Robert V."/>
            <person name="Roehrig J."/>
            <person name="Ruller R."/>
            <person name="Salamov A."/>
            <person name="Salih N.S."/>
            <person name="Samson R.A."/>
            <person name="Sandor E."/>
            <person name="Sanguinetti M."/>
            <person name="Schuetze T."/>
            <person name="Sepcic K."/>
            <person name="Shelest E."/>
            <person name="Sherlock G."/>
            <person name="Sophianopoulou V."/>
            <person name="Squina F.M."/>
            <person name="Sun H."/>
            <person name="Susca A."/>
            <person name="Todd R.B."/>
            <person name="Tsang A."/>
            <person name="Unkles S.E."/>
            <person name="van de Wiele N."/>
            <person name="van Rossen-Uffink D."/>
            <person name="Oliveira J.V."/>
            <person name="Vesth T.C."/>
            <person name="Visser J."/>
            <person name="Yu J.-H."/>
            <person name="Zhou M."/>
            <person name="Andersen M.R."/>
            <person name="Archer D.B."/>
            <person name="Baker S.E."/>
            <person name="Benoit I."/>
            <person name="Brakhage A.A."/>
            <person name="Braus G.H."/>
            <person name="Fischer R."/>
            <person name="Frisvad J.C."/>
            <person name="Goldman G.H."/>
            <person name="Houbraken J."/>
            <person name="Oakley B."/>
            <person name="Pocsi I."/>
            <person name="Scazzocchio C."/>
            <person name="Seiboth B."/>
            <person name="vanKuyk P.A."/>
            <person name="Wortman J."/>
            <person name="Dyer P.S."/>
            <person name="Grigoriev I.V."/>
        </authorList>
    </citation>
    <scope>NUCLEOTIDE SEQUENCE [LARGE SCALE GENOMIC DNA]</scope>
    <source>
        <strain evidence="5">CBS 583.65</strain>
    </source>
</reference>
<keyword evidence="5" id="KW-1185">Reference proteome</keyword>
<evidence type="ECO:0000313" key="5">
    <source>
        <dbReference type="Proteomes" id="UP000184073"/>
    </source>
</evidence>
<dbReference type="InterPro" id="IPR046623">
    <property type="entry name" value="DUF6536"/>
</dbReference>
<dbReference type="GeneID" id="63730686"/>
<evidence type="ECO:0000259" key="3">
    <source>
        <dbReference type="Pfam" id="PF20163"/>
    </source>
</evidence>
<sequence length="654" mass="72968">MGSMTSATVLVLNLVMVLWASLRHSEHGQGILRVDNCDRIKQLSTGIHFLINFLSTLLLATSNFAMQCLAAPTRKDVDRAHARSKWLDIGVPSVRNLWQIPRLRMLLWLCLALSSVPLHLFYNSTVYSSLSVNIPHIFVSNSSFPSLTADEITTTYDAQLRKAKGADAPLPWFLNLQAALRLLRISGSLERLPPEECISAYATDFISKYNNLILVSPEFNGSVVPIEYLTAQIPPSPIQYTDVAYYWICKDDANWYEPSYCTDSKLSEIRAQDDWVVEGYKVDYCLAEKTQDKCQLEYNMPLAIVVIIANLAKAILICLVVFLLEDNPLLTVGDAVAFFLRSPDDAQDINCLFERPMLSGIRGRPVPVDKPQAYIAKPKRRWSSLSRARWASFLSIYILSLAVSLAFIVLGLTKMKYSENIWSSGLGAIQSNTMVSNNDWPGELIPNVLMANIPQLIYSLLYVLSNGILTSMALADEWNSFSRRSKGLRVSASPRGHQQSSRFLSLPYRYGIPFIFFSAFLHWLISQSIFLVRANAYDDKNMRASDHDVMTLGYSPLAIVITICVAVLMPIAFCFMGCRRFKSGMPVAGSCSLAISAACHPRAKTDDANGKLYGIEYRLLQWGAEPGVPGDGEIGHCTFSDGHVTMPEDGVLYR</sequence>
<proteinExistence type="predicted"/>
<dbReference type="EMBL" id="KV878135">
    <property type="protein sequence ID" value="OJJ06627.1"/>
    <property type="molecule type" value="Genomic_DNA"/>
</dbReference>
<feature type="domain" description="DUF6536" evidence="3">
    <location>
        <begin position="2"/>
        <end position="144"/>
    </location>
</feature>
<dbReference type="OrthoDB" id="5429634at2759"/>
<feature type="transmembrane region" description="Helical" evidence="1">
    <location>
        <begin position="300"/>
        <end position="324"/>
    </location>
</feature>
<accession>A0A1L9PYN0</accession>
<dbReference type="VEuPathDB" id="FungiDB:ASPVEDRAFT_56208"/>
<feature type="chain" id="PRO_5009887333" description="DUF6536 domain-containing protein" evidence="2">
    <location>
        <begin position="21"/>
        <end position="654"/>
    </location>
</feature>
<gene>
    <name evidence="4" type="ORF">ASPVEDRAFT_56208</name>
</gene>
<dbReference type="STRING" id="1036611.A0A1L9PYN0"/>
<keyword evidence="1" id="KW-1133">Transmembrane helix</keyword>
<dbReference type="AlphaFoldDB" id="A0A1L9PYN0"/>
<keyword evidence="2" id="KW-0732">Signal</keyword>
<feature type="transmembrane region" description="Helical" evidence="1">
    <location>
        <begin position="510"/>
        <end position="532"/>
    </location>
</feature>
<name>A0A1L9PYN0_ASPVE</name>
<keyword evidence="1" id="KW-0812">Transmembrane</keyword>
<keyword evidence="1" id="KW-0472">Membrane</keyword>
<evidence type="ECO:0000313" key="4">
    <source>
        <dbReference type="EMBL" id="OJJ06627.1"/>
    </source>
</evidence>
<feature type="transmembrane region" description="Helical" evidence="1">
    <location>
        <begin position="390"/>
        <end position="412"/>
    </location>
</feature>
<dbReference type="RefSeq" id="XP_040672389.1">
    <property type="nucleotide sequence ID" value="XM_040815175.1"/>
</dbReference>
<dbReference type="PANTHER" id="PTHR35395">
    <property type="entry name" value="DUF6536 DOMAIN-CONTAINING PROTEIN"/>
    <property type="match status" value="1"/>
</dbReference>
<feature type="transmembrane region" description="Helical" evidence="1">
    <location>
        <begin position="105"/>
        <end position="122"/>
    </location>
</feature>
<feature type="transmembrane region" description="Helical" evidence="1">
    <location>
        <begin position="552"/>
        <end position="575"/>
    </location>
</feature>
<evidence type="ECO:0000256" key="2">
    <source>
        <dbReference type="SAM" id="SignalP"/>
    </source>
</evidence>
<protein>
    <recommendedName>
        <fullName evidence="3">DUF6536 domain-containing protein</fullName>
    </recommendedName>
</protein>
<feature type="signal peptide" evidence="2">
    <location>
        <begin position="1"/>
        <end position="20"/>
    </location>
</feature>
<dbReference type="Proteomes" id="UP000184073">
    <property type="component" value="Unassembled WGS sequence"/>
</dbReference>
<dbReference type="Pfam" id="PF20163">
    <property type="entry name" value="DUF6536"/>
    <property type="match status" value="1"/>
</dbReference>
<feature type="transmembrane region" description="Helical" evidence="1">
    <location>
        <begin position="456"/>
        <end position="475"/>
    </location>
</feature>
<organism evidence="4 5">
    <name type="scientific">Aspergillus versicolor CBS 583.65</name>
    <dbReference type="NCBI Taxonomy" id="1036611"/>
    <lineage>
        <taxon>Eukaryota</taxon>
        <taxon>Fungi</taxon>
        <taxon>Dikarya</taxon>
        <taxon>Ascomycota</taxon>
        <taxon>Pezizomycotina</taxon>
        <taxon>Eurotiomycetes</taxon>
        <taxon>Eurotiomycetidae</taxon>
        <taxon>Eurotiales</taxon>
        <taxon>Aspergillaceae</taxon>
        <taxon>Aspergillus</taxon>
        <taxon>Aspergillus subgen. Nidulantes</taxon>
    </lineage>
</organism>